<proteinExistence type="predicted"/>
<evidence type="ECO:0000256" key="1">
    <source>
        <dbReference type="SAM" id="Coils"/>
    </source>
</evidence>
<dbReference type="OrthoDB" id="1779801at2"/>
<gene>
    <name evidence="2" type="ORF">DQQ01_05975</name>
</gene>
<organism evidence="2 3">
    <name type="scientific">Blautia argi</name>
    <dbReference type="NCBI Taxonomy" id="1912897"/>
    <lineage>
        <taxon>Bacteria</taxon>
        <taxon>Bacillati</taxon>
        <taxon>Bacillota</taxon>
        <taxon>Clostridia</taxon>
        <taxon>Lachnospirales</taxon>
        <taxon>Lachnospiraceae</taxon>
        <taxon>Blautia</taxon>
    </lineage>
</organism>
<dbReference type="RefSeq" id="WP_111919223.1">
    <property type="nucleotide sequence ID" value="NZ_CAUWHR010000001.1"/>
</dbReference>
<dbReference type="AlphaFoldDB" id="A0A2Z4U9S8"/>
<evidence type="ECO:0000313" key="2">
    <source>
        <dbReference type="EMBL" id="AWY97768.1"/>
    </source>
</evidence>
<dbReference type="Pfam" id="PF09548">
    <property type="entry name" value="Spore_III_AB"/>
    <property type="match status" value="1"/>
</dbReference>
<accession>A0A2Z4U9S8</accession>
<sequence length="172" mass="19422">MLKAAGAILVIFSCSAFGYSKSLVLSGRLRQLREIEKMVFLILGEITYKREALPEALYGVAVKLQDPFSCFLEEVSKAAGAYQGACFQEIFRERAETYLGHCALTKKDLEEFVQLGEYLGYLDITLQKNTVSLYLEQLKKEIEDLQRELPTKQKLYQSMGTLGGIFLAIMLL</sequence>
<dbReference type="Proteomes" id="UP000250003">
    <property type="component" value="Chromosome"/>
</dbReference>
<keyword evidence="3" id="KW-1185">Reference proteome</keyword>
<dbReference type="PIRSF" id="PIRSF021435">
    <property type="entry name" value="SpoIIIAB"/>
    <property type="match status" value="1"/>
</dbReference>
<dbReference type="KEGG" id="blau:DQQ01_05975"/>
<keyword evidence="1" id="KW-0175">Coiled coil</keyword>
<feature type="coiled-coil region" evidence="1">
    <location>
        <begin position="128"/>
        <end position="155"/>
    </location>
</feature>
<name>A0A2Z4U9S8_9FIRM</name>
<dbReference type="InterPro" id="IPR014198">
    <property type="entry name" value="Spore_III_AB"/>
</dbReference>
<protein>
    <submittedName>
        <fullName evidence="2">Stage III sporulation protein AB</fullName>
    </submittedName>
</protein>
<dbReference type="EMBL" id="CP030280">
    <property type="protein sequence ID" value="AWY97768.1"/>
    <property type="molecule type" value="Genomic_DNA"/>
</dbReference>
<evidence type="ECO:0000313" key="3">
    <source>
        <dbReference type="Proteomes" id="UP000250003"/>
    </source>
</evidence>
<reference evidence="3" key="1">
    <citation type="submission" date="2018-06" db="EMBL/GenBank/DDBJ databases">
        <title>Description of Blautia argi sp. nov., a new anaerobic isolated from dog feces.</title>
        <authorList>
            <person name="Chang Y.-H."/>
            <person name="Paek J."/>
            <person name="Shin Y."/>
        </authorList>
    </citation>
    <scope>NUCLEOTIDE SEQUENCE [LARGE SCALE GENOMIC DNA]</scope>
    <source>
        <strain evidence="3">KCTC 15426</strain>
    </source>
</reference>